<dbReference type="Proteomes" id="UP000611640">
    <property type="component" value="Chromosome"/>
</dbReference>
<dbReference type="AlphaFoldDB" id="A0A7R7HYT0"/>
<dbReference type="KEGG" id="atl:Athai_49460"/>
<protein>
    <recommendedName>
        <fullName evidence="3">N-acetyltransferase domain-containing protein</fullName>
    </recommendedName>
</protein>
<gene>
    <name evidence="1" type="ORF">Athai_49460</name>
</gene>
<dbReference type="SUPFAM" id="SSF55729">
    <property type="entry name" value="Acyl-CoA N-acyltransferases (Nat)"/>
    <property type="match status" value="1"/>
</dbReference>
<evidence type="ECO:0008006" key="3">
    <source>
        <dbReference type="Google" id="ProtNLM"/>
    </source>
</evidence>
<reference evidence="1 2" key="1">
    <citation type="submission" date="2020-08" db="EMBL/GenBank/DDBJ databases">
        <title>Whole genome shotgun sequence of Actinocatenispora thailandica NBRC 105041.</title>
        <authorList>
            <person name="Komaki H."/>
            <person name="Tamura T."/>
        </authorList>
    </citation>
    <scope>NUCLEOTIDE SEQUENCE [LARGE SCALE GENOMIC DNA]</scope>
    <source>
        <strain evidence="1 2">NBRC 105041</strain>
    </source>
</reference>
<dbReference type="EMBL" id="AP023355">
    <property type="protein sequence ID" value="BCJ37443.1"/>
    <property type="molecule type" value="Genomic_DNA"/>
</dbReference>
<organism evidence="1 2">
    <name type="scientific">Actinocatenispora thailandica</name>
    <dbReference type="NCBI Taxonomy" id="227318"/>
    <lineage>
        <taxon>Bacteria</taxon>
        <taxon>Bacillati</taxon>
        <taxon>Actinomycetota</taxon>
        <taxon>Actinomycetes</taxon>
        <taxon>Micromonosporales</taxon>
        <taxon>Micromonosporaceae</taxon>
        <taxon>Actinocatenispora</taxon>
    </lineage>
</organism>
<keyword evidence="2" id="KW-1185">Reference proteome</keyword>
<sequence length="240" mass="26303">MSIQPAPLTVIEVRRTGPLVDAVYTDILQPSFPPAELVSLAGLRDAITAGRATLTVALDATGLPWGAAVGEWYEPARVVLLGYLAARPGSRGRGVGGQLLEEATRTWSERYRPCLVLAEVERPDRHRASLAHGDPVGRLRFYQRYGASALDLPYFQPALRSDEDRAYGMLLVALHVEQEYRRGERAVDAEPVRRFWFDHLAATEGAPVDGAARRMAAALGAERVALRPLDEYRHIPVAAG</sequence>
<evidence type="ECO:0000313" key="1">
    <source>
        <dbReference type="EMBL" id="BCJ37443.1"/>
    </source>
</evidence>
<dbReference type="InterPro" id="IPR016181">
    <property type="entry name" value="Acyl_CoA_acyltransferase"/>
</dbReference>
<dbReference type="RefSeq" id="WP_203963654.1">
    <property type="nucleotide sequence ID" value="NZ_AP023355.1"/>
</dbReference>
<accession>A0A7R7HYT0</accession>
<name>A0A7R7HYT0_9ACTN</name>
<proteinExistence type="predicted"/>
<evidence type="ECO:0000313" key="2">
    <source>
        <dbReference type="Proteomes" id="UP000611640"/>
    </source>
</evidence>
<dbReference type="Gene3D" id="3.40.630.30">
    <property type="match status" value="1"/>
</dbReference>